<dbReference type="GO" id="GO:0043024">
    <property type="term" value="F:ribosomal small subunit binding"/>
    <property type="evidence" value="ECO:0007669"/>
    <property type="project" value="TreeGrafter"/>
</dbReference>
<dbReference type="Pfam" id="PF02033">
    <property type="entry name" value="RBFA"/>
    <property type="match status" value="1"/>
</dbReference>
<dbReference type="HAMAP" id="MF_00003">
    <property type="entry name" value="RbfA"/>
    <property type="match status" value="1"/>
</dbReference>
<keyword evidence="1" id="KW-0963">Cytoplasm</keyword>
<feature type="region of interest" description="Disordered" evidence="2">
    <location>
        <begin position="122"/>
        <end position="161"/>
    </location>
</feature>
<organism evidence="3">
    <name type="scientific">marine sediment metagenome</name>
    <dbReference type="NCBI Taxonomy" id="412755"/>
    <lineage>
        <taxon>unclassified sequences</taxon>
        <taxon>metagenomes</taxon>
        <taxon>ecological metagenomes</taxon>
    </lineage>
</organism>
<dbReference type="EMBL" id="LAZR01000695">
    <property type="protein sequence ID" value="KKN60453.1"/>
    <property type="molecule type" value="Genomic_DNA"/>
</dbReference>
<name>A0A0F9V3I8_9ZZZZ</name>
<dbReference type="FunFam" id="3.30.300.20:FF:000007">
    <property type="entry name" value="Ribosome-binding factor A"/>
    <property type="match status" value="1"/>
</dbReference>
<evidence type="ECO:0000256" key="2">
    <source>
        <dbReference type="SAM" id="MobiDB-lite"/>
    </source>
</evidence>
<feature type="compositionally biased region" description="Acidic residues" evidence="2">
    <location>
        <begin position="125"/>
        <end position="140"/>
    </location>
</feature>
<sequence>MREFSRTDRVAQQIQKEIAVILQREIKDPRLGMVTVSAVEVSRDLSYAKIFITVFNTQDEDAAKQSAKVLNEATGYIRSLLGKRIRARIMPELKFVVDNSLMEGMRISNLVDSIIREDNAKHVDEDVESVDAADISDSEEGTEHVDDTDSEEGTDTDGKAQ</sequence>
<dbReference type="Gene3D" id="3.30.300.20">
    <property type="match status" value="1"/>
</dbReference>
<dbReference type="NCBIfam" id="TIGR00082">
    <property type="entry name" value="rbfA"/>
    <property type="match status" value="1"/>
</dbReference>
<protein>
    <recommendedName>
        <fullName evidence="4">Ribosome-binding factor A</fullName>
    </recommendedName>
</protein>
<accession>A0A0F9V3I8</accession>
<dbReference type="SUPFAM" id="SSF89919">
    <property type="entry name" value="Ribosome-binding factor A, RbfA"/>
    <property type="match status" value="1"/>
</dbReference>
<proteinExistence type="inferred from homology"/>
<dbReference type="GO" id="GO:0006364">
    <property type="term" value="P:rRNA processing"/>
    <property type="evidence" value="ECO:0007669"/>
    <property type="project" value="InterPro"/>
</dbReference>
<dbReference type="InterPro" id="IPR015946">
    <property type="entry name" value="KH_dom-like_a/b"/>
</dbReference>
<dbReference type="AlphaFoldDB" id="A0A0F9V3I8"/>
<dbReference type="InterPro" id="IPR023799">
    <property type="entry name" value="RbfA_dom_sf"/>
</dbReference>
<dbReference type="PANTHER" id="PTHR33515:SF1">
    <property type="entry name" value="RIBOSOME-BINDING FACTOR A, CHLOROPLASTIC-RELATED"/>
    <property type="match status" value="1"/>
</dbReference>
<reference evidence="3" key="1">
    <citation type="journal article" date="2015" name="Nature">
        <title>Complex archaea that bridge the gap between prokaryotes and eukaryotes.</title>
        <authorList>
            <person name="Spang A."/>
            <person name="Saw J.H."/>
            <person name="Jorgensen S.L."/>
            <person name="Zaremba-Niedzwiedzka K."/>
            <person name="Martijn J."/>
            <person name="Lind A.E."/>
            <person name="van Eijk R."/>
            <person name="Schleper C."/>
            <person name="Guy L."/>
            <person name="Ettema T.J."/>
        </authorList>
    </citation>
    <scope>NUCLEOTIDE SEQUENCE</scope>
</reference>
<gene>
    <name evidence="3" type="ORF">LCGC14_0531670</name>
</gene>
<evidence type="ECO:0000256" key="1">
    <source>
        <dbReference type="ARBA" id="ARBA00022490"/>
    </source>
</evidence>
<dbReference type="InterPro" id="IPR000238">
    <property type="entry name" value="RbfA"/>
</dbReference>
<evidence type="ECO:0000313" key="3">
    <source>
        <dbReference type="EMBL" id="KKN60453.1"/>
    </source>
</evidence>
<comment type="caution">
    <text evidence="3">The sequence shown here is derived from an EMBL/GenBank/DDBJ whole genome shotgun (WGS) entry which is preliminary data.</text>
</comment>
<evidence type="ECO:0008006" key="4">
    <source>
        <dbReference type="Google" id="ProtNLM"/>
    </source>
</evidence>
<dbReference type="PANTHER" id="PTHR33515">
    <property type="entry name" value="RIBOSOME-BINDING FACTOR A, CHLOROPLASTIC-RELATED"/>
    <property type="match status" value="1"/>
</dbReference>
<dbReference type="GO" id="GO:0005829">
    <property type="term" value="C:cytosol"/>
    <property type="evidence" value="ECO:0007669"/>
    <property type="project" value="TreeGrafter"/>
</dbReference>